<gene>
    <name evidence="2" type="ORF">JKP88DRAFT_246189</name>
</gene>
<protein>
    <submittedName>
        <fullName evidence="2">Uncharacterized protein</fullName>
    </submittedName>
</protein>
<dbReference type="EMBL" id="JAFCMP010000312">
    <property type="protein sequence ID" value="KAG5181633.1"/>
    <property type="molecule type" value="Genomic_DNA"/>
</dbReference>
<comment type="caution">
    <text evidence="2">The sequence shown here is derived from an EMBL/GenBank/DDBJ whole genome shotgun (WGS) entry which is preliminary data.</text>
</comment>
<keyword evidence="1" id="KW-0732">Signal</keyword>
<proteinExistence type="predicted"/>
<reference evidence="2" key="1">
    <citation type="submission" date="2021-02" db="EMBL/GenBank/DDBJ databases">
        <title>First Annotated Genome of the Yellow-green Alga Tribonema minus.</title>
        <authorList>
            <person name="Mahan K.M."/>
        </authorList>
    </citation>
    <scope>NUCLEOTIDE SEQUENCE</scope>
    <source>
        <strain evidence="2">UTEX B ZZ1240</strain>
    </source>
</reference>
<dbReference type="Proteomes" id="UP000664859">
    <property type="component" value="Unassembled WGS sequence"/>
</dbReference>
<evidence type="ECO:0000313" key="2">
    <source>
        <dbReference type="EMBL" id="KAG5181633.1"/>
    </source>
</evidence>
<organism evidence="2 3">
    <name type="scientific">Tribonema minus</name>
    <dbReference type="NCBI Taxonomy" id="303371"/>
    <lineage>
        <taxon>Eukaryota</taxon>
        <taxon>Sar</taxon>
        <taxon>Stramenopiles</taxon>
        <taxon>Ochrophyta</taxon>
        <taxon>PX clade</taxon>
        <taxon>Xanthophyceae</taxon>
        <taxon>Tribonematales</taxon>
        <taxon>Tribonemataceae</taxon>
        <taxon>Tribonema</taxon>
    </lineage>
</organism>
<sequence length="280" mass="30001">MAAVHVVTFALPHCLSTVSRIVPCNEKVKGKTLAEYGSAFWAYVAGTDNTKLAYQLNTAKAEQYLDVNMPERVILLGGLFCTEKELTDAPKKCSGAISASITRTKRISLQEKKYLYVPLFNAGPIADTAFCESISLDPTECKNLLLQVCFDDTDPSSSISVAKAALSTQGAITSSVNGQGIQKSITITADAYLLTFVDENVRSDVVYPDSPKGELATPYFACSVADAYMIEVTSPGTLTVKLQAKVPFGANTFYVGPVTGYGLTLPPANIITVAYHLPDD</sequence>
<feature type="chain" id="PRO_5032486539" evidence="1">
    <location>
        <begin position="17"/>
        <end position="280"/>
    </location>
</feature>
<dbReference type="AlphaFoldDB" id="A0A835YVV3"/>
<keyword evidence="3" id="KW-1185">Reference proteome</keyword>
<accession>A0A835YVV3</accession>
<name>A0A835YVV3_9STRA</name>
<evidence type="ECO:0000256" key="1">
    <source>
        <dbReference type="SAM" id="SignalP"/>
    </source>
</evidence>
<feature type="signal peptide" evidence="1">
    <location>
        <begin position="1"/>
        <end position="16"/>
    </location>
</feature>
<evidence type="ECO:0000313" key="3">
    <source>
        <dbReference type="Proteomes" id="UP000664859"/>
    </source>
</evidence>